<protein>
    <submittedName>
        <fullName evidence="1">Uncharacterized protein</fullName>
    </submittedName>
</protein>
<proteinExistence type="predicted"/>
<gene>
    <name evidence="1" type="ORF">TetV_147</name>
</gene>
<keyword evidence="2" id="KW-1185">Reference proteome</keyword>
<organism evidence="1">
    <name type="scientific">Tetraselmis virus 1</name>
    <dbReference type="NCBI Taxonomy" id="2060617"/>
    <lineage>
        <taxon>Viruses</taxon>
        <taxon>Varidnaviria</taxon>
        <taxon>Bamfordvirae</taxon>
        <taxon>Nucleocytoviricota</taxon>
        <taxon>Megaviricetes</taxon>
        <taxon>Imitervirales</taxon>
        <taxon>Allomimiviridae</taxon>
        <taxon>Oceanusvirus</taxon>
        <taxon>Oceanusvirus kaneohense</taxon>
    </lineage>
</organism>
<dbReference type="Proteomes" id="UP000244773">
    <property type="component" value="Segment"/>
</dbReference>
<dbReference type="EMBL" id="KY322437">
    <property type="protein sequence ID" value="AUF82239.1"/>
    <property type="molecule type" value="Genomic_DNA"/>
</dbReference>
<sequence>MLNRFIRQVAKRVTIILDKIITTQSRYQIISFAFKAQMSDFVFKLNKYLMSKNT</sequence>
<name>A0A2P0VNB5_9VIRU</name>
<accession>A0A2P0VNB5</accession>
<reference evidence="1" key="1">
    <citation type="journal article" date="2018" name="Virology">
        <title>A giant virus infecting green algae encodes key fermentation genes.</title>
        <authorList>
            <person name="Schvarcz C.R."/>
            <person name="Steward G.F."/>
        </authorList>
    </citation>
    <scope>NUCLEOTIDE SEQUENCE [LARGE SCALE GENOMIC DNA]</scope>
</reference>
<evidence type="ECO:0000313" key="1">
    <source>
        <dbReference type="EMBL" id="AUF82239.1"/>
    </source>
</evidence>
<evidence type="ECO:0000313" key="2">
    <source>
        <dbReference type="Proteomes" id="UP000244773"/>
    </source>
</evidence>